<dbReference type="AlphaFoldDB" id="A0A2M7B6H6"/>
<accession>A0A2M7B6H6</accession>
<reference evidence="2" key="1">
    <citation type="submission" date="2017-09" db="EMBL/GenBank/DDBJ databases">
        <title>Depth-based differentiation of microbial function through sediment-hosted aquifers and enrichment of novel symbionts in the deep terrestrial subsurface.</title>
        <authorList>
            <person name="Probst A.J."/>
            <person name="Ladd B."/>
            <person name="Jarett J.K."/>
            <person name="Geller-Mcgrath D.E."/>
            <person name="Sieber C.M.K."/>
            <person name="Emerson J.B."/>
            <person name="Anantharaman K."/>
            <person name="Thomas B.C."/>
            <person name="Malmstrom R."/>
            <person name="Stieglmeier M."/>
            <person name="Klingl A."/>
            <person name="Woyke T."/>
            <person name="Ryan C.M."/>
            <person name="Banfield J.F."/>
        </authorList>
    </citation>
    <scope>NUCLEOTIDE SEQUENCE [LARGE SCALE GENOMIC DNA]</scope>
</reference>
<proteinExistence type="predicted"/>
<evidence type="ECO:0000313" key="2">
    <source>
        <dbReference type="Proteomes" id="UP000228949"/>
    </source>
</evidence>
<evidence type="ECO:0000313" key="1">
    <source>
        <dbReference type="EMBL" id="PIU98659.1"/>
    </source>
</evidence>
<sequence length="86" mass="10280">MNNMEKPKNEMRLEKTPEGASDIELAMFLIKHIDNPCQVEVEPGRIENIREFYIRAAERALDEMTNPEAKKLLEFKIREYKKWQKN</sequence>
<dbReference type="Proteomes" id="UP000228949">
    <property type="component" value="Unassembled WGS sequence"/>
</dbReference>
<gene>
    <name evidence="1" type="ORF">COS61_00220</name>
</gene>
<name>A0A2M7B6H6_9BACT</name>
<organism evidence="1 2">
    <name type="scientific">Candidatus Wolfebacteria bacterium CG03_land_8_20_14_0_80_40_12</name>
    <dbReference type="NCBI Taxonomy" id="1975069"/>
    <lineage>
        <taxon>Bacteria</taxon>
        <taxon>Candidatus Wolfeibacteriota</taxon>
    </lineage>
</organism>
<comment type="caution">
    <text evidence="1">The sequence shown here is derived from an EMBL/GenBank/DDBJ whole genome shotgun (WGS) entry which is preliminary data.</text>
</comment>
<protein>
    <submittedName>
        <fullName evidence="1">Uncharacterized protein</fullName>
    </submittedName>
</protein>
<dbReference type="EMBL" id="PEVJ01000007">
    <property type="protein sequence ID" value="PIU98659.1"/>
    <property type="molecule type" value="Genomic_DNA"/>
</dbReference>